<sequence length="318" mass="32905">MDNVSEVPYNEKRRSVRIETEDSYGIGSMWVFDANHVPYGCSVWPSMWATTKTWPQGGEIDTFEGVNLIETNQYALHTADGCTVANGTSDNFSGTLTYGNCYAKANDNSGCTVRDPNPASYGAAFAAAGGGVWATQLAKDGVSIWFWSRDSVPSDLSSNASSPSPDSWGTPVAYYPASSCATPDFFSPQHLVVTMTACGDWAGNAAVMNSTGCPLKTDLCYTSYVLDSANFDEAYFDLNSIRVYYDPDRAADSAAQTTATATTSGGPSASATAGSDSAAASGAAGSSGDSAAGVVNVRGAALAALGATVVALAGWTLV</sequence>
<dbReference type="GO" id="GO:0009251">
    <property type="term" value="P:glucan catabolic process"/>
    <property type="evidence" value="ECO:0007669"/>
    <property type="project" value="TreeGrafter"/>
</dbReference>
<dbReference type="PANTHER" id="PTHR10963:SF24">
    <property type="entry name" value="GLYCOSIDASE C21B10.07-RELATED"/>
    <property type="match status" value="1"/>
</dbReference>
<dbReference type="OrthoDB" id="192832at2759"/>
<evidence type="ECO:0000313" key="2">
    <source>
        <dbReference type="Proteomes" id="UP000311382"/>
    </source>
</evidence>
<comment type="caution">
    <text evidence="1">The sequence shown here is derived from an EMBL/GenBank/DDBJ whole genome shotgun (WGS) entry which is preliminary data.</text>
</comment>
<dbReference type="InterPro" id="IPR050546">
    <property type="entry name" value="Glycosyl_Hydrlase_16"/>
</dbReference>
<dbReference type="AlphaFoldDB" id="A0A5C5FLL9"/>
<name>A0A5C5FLL9_9BASI</name>
<dbReference type="InterPro" id="IPR013320">
    <property type="entry name" value="ConA-like_dom_sf"/>
</dbReference>
<reference evidence="1 2" key="1">
    <citation type="submission" date="2019-03" db="EMBL/GenBank/DDBJ databases">
        <title>Rhodosporidium diobovatum UCD-FST 08-225 genome sequencing, assembly, and annotation.</title>
        <authorList>
            <person name="Fakankun I.U."/>
            <person name="Fristensky B."/>
            <person name="Levin D.B."/>
        </authorList>
    </citation>
    <scope>NUCLEOTIDE SEQUENCE [LARGE SCALE GENOMIC DNA]</scope>
    <source>
        <strain evidence="1 2">UCD-FST 08-225</strain>
    </source>
</reference>
<dbReference type="EMBL" id="SOZI01000182">
    <property type="protein sequence ID" value="TNY17698.1"/>
    <property type="molecule type" value="Genomic_DNA"/>
</dbReference>
<organism evidence="1 2">
    <name type="scientific">Rhodotorula diobovata</name>
    <dbReference type="NCBI Taxonomy" id="5288"/>
    <lineage>
        <taxon>Eukaryota</taxon>
        <taxon>Fungi</taxon>
        <taxon>Dikarya</taxon>
        <taxon>Basidiomycota</taxon>
        <taxon>Pucciniomycotina</taxon>
        <taxon>Microbotryomycetes</taxon>
        <taxon>Sporidiobolales</taxon>
        <taxon>Sporidiobolaceae</taxon>
        <taxon>Rhodotorula</taxon>
    </lineage>
</organism>
<accession>A0A5C5FLL9</accession>
<protein>
    <recommendedName>
        <fullName evidence="3">Concanavalin A-like lectin/glucanase domain-containing protein</fullName>
    </recommendedName>
</protein>
<gene>
    <name evidence="1" type="ORF">DMC30DRAFT_97192</name>
</gene>
<evidence type="ECO:0008006" key="3">
    <source>
        <dbReference type="Google" id="ProtNLM"/>
    </source>
</evidence>
<keyword evidence="2" id="KW-1185">Reference proteome</keyword>
<dbReference type="SUPFAM" id="SSF49899">
    <property type="entry name" value="Concanavalin A-like lectins/glucanases"/>
    <property type="match status" value="1"/>
</dbReference>
<evidence type="ECO:0000313" key="1">
    <source>
        <dbReference type="EMBL" id="TNY17698.1"/>
    </source>
</evidence>
<dbReference type="Proteomes" id="UP000311382">
    <property type="component" value="Unassembled WGS sequence"/>
</dbReference>
<proteinExistence type="predicted"/>
<dbReference type="PANTHER" id="PTHR10963">
    <property type="entry name" value="GLYCOSYL HYDROLASE-RELATED"/>
    <property type="match status" value="1"/>
</dbReference>
<dbReference type="STRING" id="5288.A0A5C5FLL9"/>
<dbReference type="Pfam" id="PF26113">
    <property type="entry name" value="GH16_XgeA"/>
    <property type="match status" value="1"/>
</dbReference>
<dbReference type="Gene3D" id="2.60.120.200">
    <property type="match status" value="1"/>
</dbReference>